<dbReference type="InterPro" id="IPR020471">
    <property type="entry name" value="AKR"/>
</dbReference>
<dbReference type="GO" id="GO:0051536">
    <property type="term" value="F:iron-sulfur cluster binding"/>
    <property type="evidence" value="ECO:0007669"/>
    <property type="project" value="UniProtKB-KW"/>
</dbReference>
<keyword evidence="6" id="KW-1185">Reference proteome</keyword>
<evidence type="ECO:0000313" key="6">
    <source>
        <dbReference type="Proteomes" id="UP000469325"/>
    </source>
</evidence>
<evidence type="ECO:0000256" key="3">
    <source>
        <dbReference type="ARBA" id="ARBA00023014"/>
    </source>
</evidence>
<dbReference type="Gene3D" id="3.20.20.100">
    <property type="entry name" value="NADP-dependent oxidoreductase domain"/>
    <property type="match status" value="1"/>
</dbReference>
<evidence type="ECO:0000256" key="1">
    <source>
        <dbReference type="ARBA" id="ARBA00022723"/>
    </source>
</evidence>
<keyword evidence="2" id="KW-0408">Iron</keyword>
<dbReference type="GO" id="GO:0046872">
    <property type="term" value="F:metal ion binding"/>
    <property type="evidence" value="ECO:0007669"/>
    <property type="project" value="UniProtKB-KW"/>
</dbReference>
<dbReference type="Gene3D" id="3.30.70.20">
    <property type="match status" value="1"/>
</dbReference>
<dbReference type="PROSITE" id="PS51379">
    <property type="entry name" value="4FE4S_FER_2"/>
    <property type="match status" value="1"/>
</dbReference>
<protein>
    <submittedName>
        <fullName evidence="5">4Fe-4S dicluster domain-containing protein</fullName>
    </submittedName>
</protein>
<evidence type="ECO:0000313" key="5">
    <source>
        <dbReference type="EMBL" id="MST72821.1"/>
    </source>
</evidence>
<name>A0A6N7XTX6_9ACTN</name>
<dbReference type="InterPro" id="IPR036812">
    <property type="entry name" value="NAD(P)_OxRdtase_dom_sf"/>
</dbReference>
<keyword evidence="1" id="KW-0479">Metal-binding</keyword>
<dbReference type="Pfam" id="PF13534">
    <property type="entry name" value="Fer4_17"/>
    <property type="match status" value="1"/>
</dbReference>
<dbReference type="RefSeq" id="WP_154435350.1">
    <property type="nucleotide sequence ID" value="NZ_VUNC01000005.1"/>
</dbReference>
<dbReference type="SUPFAM" id="SSF46548">
    <property type="entry name" value="alpha-helical ferredoxin"/>
    <property type="match status" value="1"/>
</dbReference>
<dbReference type="GO" id="GO:0016491">
    <property type="term" value="F:oxidoreductase activity"/>
    <property type="evidence" value="ECO:0007669"/>
    <property type="project" value="InterPro"/>
</dbReference>
<dbReference type="Proteomes" id="UP000469325">
    <property type="component" value="Unassembled WGS sequence"/>
</dbReference>
<evidence type="ECO:0000259" key="4">
    <source>
        <dbReference type="PROSITE" id="PS51379"/>
    </source>
</evidence>
<dbReference type="InterPro" id="IPR023210">
    <property type="entry name" value="NADP_OxRdtase_dom"/>
</dbReference>
<dbReference type="CDD" id="cd19096">
    <property type="entry name" value="AKR_Fe-S_oxidoreductase"/>
    <property type="match status" value="1"/>
</dbReference>
<dbReference type="PANTHER" id="PTHR43312:SF2">
    <property type="entry name" value="OXIDOREDUCTASE"/>
    <property type="match status" value="1"/>
</dbReference>
<feature type="domain" description="4Fe-4S ferredoxin-type" evidence="4">
    <location>
        <begin position="283"/>
        <end position="312"/>
    </location>
</feature>
<proteinExistence type="predicted"/>
<dbReference type="Pfam" id="PF00248">
    <property type="entry name" value="Aldo_ket_red"/>
    <property type="match status" value="1"/>
</dbReference>
<dbReference type="EMBL" id="VUNC01000005">
    <property type="protein sequence ID" value="MST72821.1"/>
    <property type="molecule type" value="Genomic_DNA"/>
</dbReference>
<keyword evidence="3" id="KW-0411">Iron-sulfur</keyword>
<dbReference type="InterPro" id="IPR053135">
    <property type="entry name" value="AKR2_Oxidoreductase"/>
</dbReference>
<accession>A0A6N7XTX6</accession>
<comment type="caution">
    <text evidence="5">The sequence shown here is derived from an EMBL/GenBank/DDBJ whole genome shotgun (WGS) entry which is preliminary data.</text>
</comment>
<dbReference type="SUPFAM" id="SSF51430">
    <property type="entry name" value="NAD(P)-linked oxidoreductase"/>
    <property type="match status" value="1"/>
</dbReference>
<reference evidence="5 6" key="1">
    <citation type="submission" date="2019-08" db="EMBL/GenBank/DDBJ databases">
        <title>In-depth cultivation of the pig gut microbiome towards novel bacterial diversity and tailored functional studies.</title>
        <authorList>
            <person name="Wylensek D."/>
            <person name="Hitch T.C.A."/>
            <person name="Clavel T."/>
        </authorList>
    </citation>
    <scope>NUCLEOTIDE SEQUENCE [LARGE SCALE GENOMIC DNA]</scope>
    <source>
        <strain evidence="5 6">CA-Schmier-601-WT-1</strain>
    </source>
</reference>
<dbReference type="AlphaFoldDB" id="A0A6N7XTX6"/>
<dbReference type="PRINTS" id="PR00069">
    <property type="entry name" value="ALDKETRDTASE"/>
</dbReference>
<sequence>MSGDALTNTPKLGFGLMRLPRLKSGKIDVEQTSQMVDMFLDAGLTYFDTAYVYEGSEEATRKALVERHPRDSFTLASKINARLGCVDAKTCKAQLQESLRRTGAGYLDFYLLHALQSSNRDNYDRYGIWDFVREQKKRGVVRHVGFSFHDSPQMLDELLTLHPEVDFVQLQINYADWESPTVFSRENYEVARSHGKPVVIMEPVKGGRLANPPREVAQILRHANPDASLASWAIRFAASLDGVMTVLSGMSTLDQVRDNVGYMGDFRPLDQGEREAVERARQALAGVEQVPCTACRYCVEGCPRDIPIPDVFEALNQELLWGNPTRARKEYAEAVRGHGGAGDCIGCRRCEGTCPQHIEVTSWLRRAARDLA</sequence>
<dbReference type="PANTHER" id="PTHR43312">
    <property type="entry name" value="D-THREO-ALDOSE 1-DEHYDROGENASE"/>
    <property type="match status" value="1"/>
</dbReference>
<evidence type="ECO:0000256" key="2">
    <source>
        <dbReference type="ARBA" id="ARBA00023004"/>
    </source>
</evidence>
<gene>
    <name evidence="5" type="ORF">FYJ68_06850</name>
</gene>
<dbReference type="InterPro" id="IPR017896">
    <property type="entry name" value="4Fe4S_Fe-S-bd"/>
</dbReference>
<dbReference type="PROSITE" id="PS00198">
    <property type="entry name" value="4FE4S_FER_1"/>
    <property type="match status" value="1"/>
</dbReference>
<organism evidence="5 6">
    <name type="scientific">Olsenella porci</name>
    <dbReference type="NCBI Taxonomy" id="2652279"/>
    <lineage>
        <taxon>Bacteria</taxon>
        <taxon>Bacillati</taxon>
        <taxon>Actinomycetota</taxon>
        <taxon>Coriobacteriia</taxon>
        <taxon>Coriobacteriales</taxon>
        <taxon>Atopobiaceae</taxon>
        <taxon>Olsenella</taxon>
    </lineage>
</organism>
<dbReference type="InterPro" id="IPR017900">
    <property type="entry name" value="4Fe4S_Fe_S_CS"/>
</dbReference>